<name>A0A091PXP2_LEPDC</name>
<evidence type="ECO:0000313" key="2">
    <source>
        <dbReference type="Proteomes" id="UP000053001"/>
    </source>
</evidence>
<feature type="non-terminal residue" evidence="1">
    <location>
        <position position="1"/>
    </location>
</feature>
<accession>A0A091PXP2</accession>
<reference evidence="1 2" key="1">
    <citation type="submission" date="2014-04" db="EMBL/GenBank/DDBJ databases">
        <title>Genome evolution of avian class.</title>
        <authorList>
            <person name="Zhang G."/>
            <person name="Li C."/>
        </authorList>
    </citation>
    <scope>NUCLEOTIDE SEQUENCE [LARGE SCALE GENOMIC DNA]</scope>
    <source>
        <strain evidence="1">BGI_N330</strain>
    </source>
</reference>
<evidence type="ECO:0008006" key="3">
    <source>
        <dbReference type="Google" id="ProtNLM"/>
    </source>
</evidence>
<dbReference type="AlphaFoldDB" id="A0A091PXP2"/>
<keyword evidence="2" id="KW-1185">Reference proteome</keyword>
<gene>
    <name evidence="1" type="ORF">N330_01759</name>
</gene>
<protein>
    <recommendedName>
        <fullName evidence="3">Nidogen G2 beta-barrel domain-containing protein</fullName>
    </recommendedName>
</protein>
<proteinExistence type="predicted"/>
<dbReference type="Proteomes" id="UP000053001">
    <property type="component" value="Unassembled WGS sequence"/>
</dbReference>
<dbReference type="EMBL" id="KK679850">
    <property type="protein sequence ID" value="KFQ12033.1"/>
    <property type="molecule type" value="Genomic_DNA"/>
</dbReference>
<feature type="non-terminal residue" evidence="1">
    <location>
        <position position="55"/>
    </location>
</feature>
<organism evidence="1 2">
    <name type="scientific">Leptosomus discolor</name>
    <name type="common">Madagascar cuckoo roller</name>
    <name type="synonym">Cuculus discolor</name>
    <dbReference type="NCBI Taxonomy" id="188344"/>
    <lineage>
        <taxon>Eukaryota</taxon>
        <taxon>Metazoa</taxon>
        <taxon>Chordata</taxon>
        <taxon>Craniata</taxon>
        <taxon>Vertebrata</taxon>
        <taxon>Euteleostomi</taxon>
        <taxon>Archelosauria</taxon>
        <taxon>Archosauria</taxon>
        <taxon>Dinosauria</taxon>
        <taxon>Saurischia</taxon>
        <taxon>Theropoda</taxon>
        <taxon>Coelurosauria</taxon>
        <taxon>Aves</taxon>
        <taxon>Neognathae</taxon>
        <taxon>Neoaves</taxon>
        <taxon>Telluraves</taxon>
        <taxon>Coraciimorphae</taxon>
        <taxon>Coraciiformes</taxon>
        <taxon>Leptosomidae</taxon>
        <taxon>Leptosomus</taxon>
    </lineage>
</organism>
<evidence type="ECO:0000313" key="1">
    <source>
        <dbReference type="EMBL" id="KFQ12033.1"/>
    </source>
</evidence>
<dbReference type="PhylomeDB" id="A0A091PXP2"/>
<sequence length="55" mass="6414">NGFKLKKERFRLDIRKKFFTVRVVRHWNRLPREAVDAPSLGGFKARLDGALCSLV</sequence>